<comment type="caution">
    <text evidence="2">The sequence shown here is derived from an EMBL/GenBank/DDBJ whole genome shotgun (WGS) entry which is preliminary data.</text>
</comment>
<dbReference type="Proteomes" id="UP000299102">
    <property type="component" value="Unassembled WGS sequence"/>
</dbReference>
<feature type="region of interest" description="Disordered" evidence="1">
    <location>
        <begin position="53"/>
        <end position="72"/>
    </location>
</feature>
<protein>
    <submittedName>
        <fullName evidence="2">Uncharacterized protein</fullName>
    </submittedName>
</protein>
<feature type="compositionally biased region" description="Low complexity" evidence="1">
    <location>
        <begin position="54"/>
        <end position="64"/>
    </location>
</feature>
<gene>
    <name evidence="2" type="ORF">EVAR_41847_1</name>
</gene>
<keyword evidence="3" id="KW-1185">Reference proteome</keyword>
<evidence type="ECO:0000256" key="1">
    <source>
        <dbReference type="SAM" id="MobiDB-lite"/>
    </source>
</evidence>
<dbReference type="EMBL" id="BGZK01000780">
    <property type="protein sequence ID" value="GBP60157.1"/>
    <property type="molecule type" value="Genomic_DNA"/>
</dbReference>
<sequence length="88" mass="9589">MKGTYAAGYGKVSSQILGASGAARGRGGLHDFGRISLATRNKRKRERLWRYRSAAAPGTATPRPGGRGHGYAQKCRSRIRQLNYAIKL</sequence>
<organism evidence="2 3">
    <name type="scientific">Eumeta variegata</name>
    <name type="common">Bagworm moth</name>
    <name type="synonym">Eumeta japonica</name>
    <dbReference type="NCBI Taxonomy" id="151549"/>
    <lineage>
        <taxon>Eukaryota</taxon>
        <taxon>Metazoa</taxon>
        <taxon>Ecdysozoa</taxon>
        <taxon>Arthropoda</taxon>
        <taxon>Hexapoda</taxon>
        <taxon>Insecta</taxon>
        <taxon>Pterygota</taxon>
        <taxon>Neoptera</taxon>
        <taxon>Endopterygota</taxon>
        <taxon>Lepidoptera</taxon>
        <taxon>Glossata</taxon>
        <taxon>Ditrysia</taxon>
        <taxon>Tineoidea</taxon>
        <taxon>Psychidae</taxon>
        <taxon>Oiketicinae</taxon>
        <taxon>Eumeta</taxon>
    </lineage>
</organism>
<proteinExistence type="predicted"/>
<accession>A0A4C1XCX0</accession>
<evidence type="ECO:0000313" key="3">
    <source>
        <dbReference type="Proteomes" id="UP000299102"/>
    </source>
</evidence>
<reference evidence="2 3" key="1">
    <citation type="journal article" date="2019" name="Commun. Biol.">
        <title>The bagworm genome reveals a unique fibroin gene that provides high tensile strength.</title>
        <authorList>
            <person name="Kono N."/>
            <person name="Nakamura H."/>
            <person name="Ohtoshi R."/>
            <person name="Tomita M."/>
            <person name="Numata K."/>
            <person name="Arakawa K."/>
        </authorList>
    </citation>
    <scope>NUCLEOTIDE SEQUENCE [LARGE SCALE GENOMIC DNA]</scope>
</reference>
<name>A0A4C1XCX0_EUMVA</name>
<evidence type="ECO:0000313" key="2">
    <source>
        <dbReference type="EMBL" id="GBP60157.1"/>
    </source>
</evidence>
<dbReference type="AlphaFoldDB" id="A0A4C1XCX0"/>